<name>A0ABT8W8U4_9FLAO</name>
<dbReference type="EMBL" id="JAUOEK010000075">
    <property type="protein sequence ID" value="MDO5969543.1"/>
    <property type="molecule type" value="Genomic_DNA"/>
</dbReference>
<keyword evidence="2" id="KW-1185">Reference proteome</keyword>
<dbReference type="Proteomes" id="UP001176883">
    <property type="component" value="Unassembled WGS sequence"/>
</dbReference>
<proteinExistence type="predicted"/>
<comment type="caution">
    <text evidence="1">The sequence shown here is derived from an EMBL/GenBank/DDBJ whole genome shotgun (WGS) entry which is preliminary data.</text>
</comment>
<evidence type="ECO:0000313" key="1">
    <source>
        <dbReference type="EMBL" id="MDO5969543.1"/>
    </source>
</evidence>
<evidence type="ECO:0000313" key="2">
    <source>
        <dbReference type="Proteomes" id="UP001176883"/>
    </source>
</evidence>
<gene>
    <name evidence="1" type="ORF">Q4Q35_06970</name>
</gene>
<reference evidence="1" key="1">
    <citation type="submission" date="2023-07" db="EMBL/GenBank/DDBJ databases">
        <title>Two novel species in the genus Flavivirga.</title>
        <authorList>
            <person name="Kwon K."/>
        </authorList>
    </citation>
    <scope>NUCLEOTIDE SEQUENCE</scope>
    <source>
        <strain evidence="1">KCTC 52353</strain>
    </source>
</reference>
<organism evidence="1 2">
    <name type="scientific">Flavivirga aquimarina</name>
    <dbReference type="NCBI Taxonomy" id="2027862"/>
    <lineage>
        <taxon>Bacteria</taxon>
        <taxon>Pseudomonadati</taxon>
        <taxon>Bacteroidota</taxon>
        <taxon>Flavobacteriia</taxon>
        <taxon>Flavobacteriales</taxon>
        <taxon>Flavobacteriaceae</taxon>
        <taxon>Flavivirga</taxon>
    </lineage>
</organism>
<protein>
    <submittedName>
        <fullName evidence="1">Uncharacterized protein</fullName>
    </submittedName>
</protein>
<accession>A0ABT8W8U4</accession>
<sequence>MKNMYCKILGHDYKVSRNVTSHVKEYTCSHCKKEMTTNSKGGLTVLTPKFKEINNVLEQIHNKRKLRL</sequence>